<accession>A0A8T0P8X2</accession>
<name>A0A8T0P8X2_PANVG</name>
<reference evidence="2" key="1">
    <citation type="submission" date="2020-05" db="EMBL/GenBank/DDBJ databases">
        <title>WGS assembly of Panicum virgatum.</title>
        <authorList>
            <person name="Lovell J.T."/>
            <person name="Jenkins J."/>
            <person name="Shu S."/>
            <person name="Juenger T.E."/>
            <person name="Schmutz J."/>
        </authorList>
    </citation>
    <scope>NUCLEOTIDE SEQUENCE</scope>
    <source>
        <strain evidence="2">AP13</strain>
    </source>
</reference>
<sequence>MPTTYPAKSDGEASLRRSGSISISVRLGSPPFPAAERSASYRPCFSLVDSSPPDDSSPRSYCQGRAEGWRGEALPSDGDVGGLRRSRGGSRRRGEALPGSA</sequence>
<keyword evidence="3" id="KW-1185">Reference proteome</keyword>
<feature type="region of interest" description="Disordered" evidence="1">
    <location>
        <begin position="46"/>
        <end position="101"/>
    </location>
</feature>
<gene>
    <name evidence="2" type="ORF">PVAP13_8NG135401</name>
</gene>
<dbReference type="AlphaFoldDB" id="A0A8T0P8X2"/>
<organism evidence="2 3">
    <name type="scientific">Panicum virgatum</name>
    <name type="common">Blackwell switchgrass</name>
    <dbReference type="NCBI Taxonomy" id="38727"/>
    <lineage>
        <taxon>Eukaryota</taxon>
        <taxon>Viridiplantae</taxon>
        <taxon>Streptophyta</taxon>
        <taxon>Embryophyta</taxon>
        <taxon>Tracheophyta</taxon>
        <taxon>Spermatophyta</taxon>
        <taxon>Magnoliopsida</taxon>
        <taxon>Liliopsida</taxon>
        <taxon>Poales</taxon>
        <taxon>Poaceae</taxon>
        <taxon>PACMAD clade</taxon>
        <taxon>Panicoideae</taxon>
        <taxon>Panicodae</taxon>
        <taxon>Paniceae</taxon>
        <taxon>Panicinae</taxon>
        <taxon>Panicum</taxon>
        <taxon>Panicum sect. Hiantes</taxon>
    </lineage>
</organism>
<proteinExistence type="predicted"/>
<dbReference type="Proteomes" id="UP000823388">
    <property type="component" value="Chromosome 8N"/>
</dbReference>
<evidence type="ECO:0000256" key="1">
    <source>
        <dbReference type="SAM" id="MobiDB-lite"/>
    </source>
</evidence>
<comment type="caution">
    <text evidence="2">The sequence shown here is derived from an EMBL/GenBank/DDBJ whole genome shotgun (WGS) entry which is preliminary data.</text>
</comment>
<protein>
    <submittedName>
        <fullName evidence="2">Uncharacterized protein</fullName>
    </submittedName>
</protein>
<evidence type="ECO:0000313" key="3">
    <source>
        <dbReference type="Proteomes" id="UP000823388"/>
    </source>
</evidence>
<dbReference type="EMBL" id="CM029052">
    <property type="protein sequence ID" value="KAG2558060.1"/>
    <property type="molecule type" value="Genomic_DNA"/>
</dbReference>
<evidence type="ECO:0000313" key="2">
    <source>
        <dbReference type="EMBL" id="KAG2558060.1"/>
    </source>
</evidence>